<gene>
    <name evidence="1" type="ORF">Bpfe_014410</name>
</gene>
<keyword evidence="2" id="KW-1185">Reference proteome</keyword>
<comment type="caution">
    <text evidence="1">The sequence shown here is derived from an EMBL/GenBank/DDBJ whole genome shotgun (WGS) entry which is preliminary data.</text>
</comment>
<evidence type="ECO:0000313" key="2">
    <source>
        <dbReference type="Proteomes" id="UP001233172"/>
    </source>
</evidence>
<reference evidence="1" key="1">
    <citation type="journal article" date="2023" name="PLoS Negl. Trop. Dis.">
        <title>A genome sequence for Biomphalaria pfeifferi, the major vector snail for the human-infecting parasite Schistosoma mansoni.</title>
        <authorList>
            <person name="Bu L."/>
            <person name="Lu L."/>
            <person name="Laidemitt M.R."/>
            <person name="Zhang S.M."/>
            <person name="Mutuku M."/>
            <person name="Mkoji G."/>
            <person name="Steinauer M."/>
            <person name="Loker E.S."/>
        </authorList>
    </citation>
    <scope>NUCLEOTIDE SEQUENCE</scope>
    <source>
        <strain evidence="1">KasaAsao</strain>
    </source>
</reference>
<accession>A0AAD8BK03</accession>
<proteinExistence type="predicted"/>
<organism evidence="1 2">
    <name type="scientific">Biomphalaria pfeifferi</name>
    <name type="common">Bloodfluke planorb</name>
    <name type="synonym">Freshwater snail</name>
    <dbReference type="NCBI Taxonomy" id="112525"/>
    <lineage>
        <taxon>Eukaryota</taxon>
        <taxon>Metazoa</taxon>
        <taxon>Spiralia</taxon>
        <taxon>Lophotrochozoa</taxon>
        <taxon>Mollusca</taxon>
        <taxon>Gastropoda</taxon>
        <taxon>Heterobranchia</taxon>
        <taxon>Euthyneura</taxon>
        <taxon>Panpulmonata</taxon>
        <taxon>Hygrophila</taxon>
        <taxon>Lymnaeoidea</taxon>
        <taxon>Planorbidae</taxon>
        <taxon>Biomphalaria</taxon>
    </lineage>
</organism>
<dbReference type="Proteomes" id="UP001233172">
    <property type="component" value="Unassembled WGS sequence"/>
</dbReference>
<sequence>MVRTESSRPSAGVKERKGQLSEFTVKQNMQLSGHGVDRGEKGSMSVRSSTPQYRWIGLEPGSVTCGSRATCGSLDVKLRHFTCISKYYLFYRKQNI</sequence>
<dbReference type="AlphaFoldDB" id="A0AAD8BK03"/>
<evidence type="ECO:0000313" key="1">
    <source>
        <dbReference type="EMBL" id="KAK0056009.1"/>
    </source>
</evidence>
<reference evidence="1" key="2">
    <citation type="submission" date="2023-04" db="EMBL/GenBank/DDBJ databases">
        <authorList>
            <person name="Bu L."/>
            <person name="Lu L."/>
            <person name="Laidemitt M.R."/>
            <person name="Zhang S.M."/>
            <person name="Mutuku M."/>
            <person name="Mkoji G."/>
            <person name="Steinauer M."/>
            <person name="Loker E.S."/>
        </authorList>
    </citation>
    <scope>NUCLEOTIDE SEQUENCE</scope>
    <source>
        <strain evidence="1">KasaAsao</strain>
        <tissue evidence="1">Whole Snail</tissue>
    </source>
</reference>
<dbReference type="EMBL" id="JASAOG010000064">
    <property type="protein sequence ID" value="KAK0056009.1"/>
    <property type="molecule type" value="Genomic_DNA"/>
</dbReference>
<name>A0AAD8BK03_BIOPF</name>
<protein>
    <submittedName>
        <fullName evidence="1">Uncharacterized protein</fullName>
    </submittedName>
</protein>